<accession>A0A182JZ25</accession>
<keyword evidence="2 5" id="KW-0732">Signal</keyword>
<protein>
    <recommendedName>
        <fullName evidence="8">Leucine rich immune protein (Coil-less)</fullName>
    </recommendedName>
</protein>
<evidence type="ECO:0000313" key="6">
    <source>
        <dbReference type="EnsemblMetazoa" id="ACHR003757-PA"/>
    </source>
</evidence>
<keyword evidence="4" id="KW-0472">Membrane</keyword>
<dbReference type="VEuPathDB" id="VectorBase:ACHR003757"/>
<evidence type="ECO:0008006" key="8">
    <source>
        <dbReference type="Google" id="ProtNLM"/>
    </source>
</evidence>
<keyword evidence="4" id="KW-1133">Transmembrane helix</keyword>
<keyword evidence="3" id="KW-0677">Repeat</keyword>
<dbReference type="PROSITE" id="PS51450">
    <property type="entry name" value="LRR"/>
    <property type="match status" value="2"/>
</dbReference>
<dbReference type="Pfam" id="PF13855">
    <property type="entry name" value="LRR_8"/>
    <property type="match status" value="1"/>
</dbReference>
<evidence type="ECO:0000256" key="5">
    <source>
        <dbReference type="SAM" id="SignalP"/>
    </source>
</evidence>
<dbReference type="PANTHER" id="PTHR24373:SF275">
    <property type="entry name" value="TIR DOMAIN-CONTAINING PROTEIN"/>
    <property type="match status" value="1"/>
</dbReference>
<dbReference type="EnsemblMetazoa" id="ACHR003757-RA">
    <property type="protein sequence ID" value="ACHR003757-PA"/>
    <property type="gene ID" value="ACHR003757"/>
</dbReference>
<dbReference type="SMART" id="SM00369">
    <property type="entry name" value="LRR_TYP"/>
    <property type="match status" value="3"/>
</dbReference>
<evidence type="ECO:0000256" key="4">
    <source>
        <dbReference type="SAM" id="Phobius"/>
    </source>
</evidence>
<evidence type="ECO:0000313" key="7">
    <source>
        <dbReference type="Proteomes" id="UP000075881"/>
    </source>
</evidence>
<dbReference type="SUPFAM" id="SSF52058">
    <property type="entry name" value="L domain-like"/>
    <property type="match status" value="1"/>
</dbReference>
<dbReference type="STRING" id="43041.A0A182JZ25"/>
<reference evidence="6" key="2">
    <citation type="submission" date="2020-05" db="UniProtKB">
        <authorList>
            <consortium name="EnsemblMetazoa"/>
        </authorList>
    </citation>
    <scope>IDENTIFICATION</scope>
    <source>
        <strain evidence="6">ACHKN1017</strain>
    </source>
</reference>
<evidence type="ECO:0000256" key="3">
    <source>
        <dbReference type="ARBA" id="ARBA00022737"/>
    </source>
</evidence>
<feature type="chain" id="PRO_5008124807" description="Leucine rich immune protein (Coil-less)" evidence="5">
    <location>
        <begin position="20"/>
        <end position="345"/>
    </location>
</feature>
<keyword evidence="7" id="KW-1185">Reference proteome</keyword>
<dbReference type="InterPro" id="IPR003591">
    <property type="entry name" value="Leu-rich_rpt_typical-subtyp"/>
</dbReference>
<dbReference type="InterPro" id="IPR050328">
    <property type="entry name" value="Dev_Immune_Receptor"/>
</dbReference>
<keyword evidence="4" id="KW-0812">Transmembrane</keyword>
<dbReference type="InterPro" id="IPR032675">
    <property type="entry name" value="LRR_dom_sf"/>
</dbReference>
<dbReference type="PANTHER" id="PTHR24373">
    <property type="entry name" value="SLIT RELATED LEUCINE-RICH REPEAT NEURONAL PROTEIN"/>
    <property type="match status" value="1"/>
</dbReference>
<dbReference type="InterPro" id="IPR001611">
    <property type="entry name" value="Leu-rich_rpt"/>
</dbReference>
<dbReference type="AlphaFoldDB" id="A0A182JZ25"/>
<evidence type="ECO:0000256" key="2">
    <source>
        <dbReference type="ARBA" id="ARBA00022729"/>
    </source>
</evidence>
<sequence length="345" mass="39178">MSSSWPLLVLLALCSVASGYVYQCEPGTATTLCSIWNLQYNAAAIAKHPERLPSVNVPATVRTVRLLYEMYYYSRRKQLIRYDTTLHTTVLHNPTALVICDTRLRQLVLPPELQVAYLSNNIISVFETDPNKTYAIRYLDLSHNSFKQLANLSALVQLQTLNLDGNRIQTIETSVFARMANLTHLYLGDNMFKKIDLQQLPKALSVLWMLRNELDELTLPGVSLPALRELDIENNALHSLDLAAMFAAFPALEVLPIAYNAFAKEEAERIIADLKRHNVTYYIGMEGIDDESCDSDEYSVDNLCFTDSMLGARTFFKGIVLLVLAALVVVMFGFSVRWIWYQMRY</sequence>
<organism evidence="6 7">
    <name type="scientific">Anopheles christyi</name>
    <dbReference type="NCBI Taxonomy" id="43041"/>
    <lineage>
        <taxon>Eukaryota</taxon>
        <taxon>Metazoa</taxon>
        <taxon>Ecdysozoa</taxon>
        <taxon>Arthropoda</taxon>
        <taxon>Hexapoda</taxon>
        <taxon>Insecta</taxon>
        <taxon>Pterygota</taxon>
        <taxon>Neoptera</taxon>
        <taxon>Endopterygota</taxon>
        <taxon>Diptera</taxon>
        <taxon>Nematocera</taxon>
        <taxon>Culicoidea</taxon>
        <taxon>Culicidae</taxon>
        <taxon>Anophelinae</taxon>
        <taxon>Anopheles</taxon>
    </lineage>
</organism>
<evidence type="ECO:0000256" key="1">
    <source>
        <dbReference type="ARBA" id="ARBA00022614"/>
    </source>
</evidence>
<dbReference type="Gene3D" id="3.80.10.10">
    <property type="entry name" value="Ribonuclease Inhibitor"/>
    <property type="match status" value="1"/>
</dbReference>
<keyword evidence="1" id="KW-0433">Leucine-rich repeat</keyword>
<reference evidence="7" key="1">
    <citation type="submission" date="2013-03" db="EMBL/GenBank/DDBJ databases">
        <title>The Genome Sequence of Anopheles christyi ACHKN1017.</title>
        <authorList>
            <consortium name="The Broad Institute Genomics Platform"/>
            <person name="Neafsey D.E."/>
            <person name="Besansky N."/>
            <person name="Walker B."/>
            <person name="Young S.K."/>
            <person name="Zeng Q."/>
            <person name="Gargeya S."/>
            <person name="Fitzgerald M."/>
            <person name="Haas B."/>
            <person name="Abouelleil A."/>
            <person name="Allen A.W."/>
            <person name="Alvarado L."/>
            <person name="Arachchi H.M."/>
            <person name="Berlin A.M."/>
            <person name="Chapman S.B."/>
            <person name="Gainer-Dewar J."/>
            <person name="Goldberg J."/>
            <person name="Griggs A."/>
            <person name="Gujja S."/>
            <person name="Hansen M."/>
            <person name="Howarth C."/>
            <person name="Imamovic A."/>
            <person name="Ireland A."/>
            <person name="Larimer J."/>
            <person name="McCowan C."/>
            <person name="Murphy C."/>
            <person name="Pearson M."/>
            <person name="Poon T.W."/>
            <person name="Priest M."/>
            <person name="Roberts A."/>
            <person name="Saif S."/>
            <person name="Shea T."/>
            <person name="Sisk P."/>
            <person name="Sykes S."/>
            <person name="Wortman J."/>
            <person name="Nusbaum C."/>
            <person name="Birren B."/>
        </authorList>
    </citation>
    <scope>NUCLEOTIDE SEQUENCE [LARGE SCALE GENOMIC DNA]</scope>
    <source>
        <strain evidence="7">ACHKN1017</strain>
    </source>
</reference>
<name>A0A182JZ25_9DIPT</name>
<feature type="signal peptide" evidence="5">
    <location>
        <begin position="1"/>
        <end position="19"/>
    </location>
</feature>
<feature type="transmembrane region" description="Helical" evidence="4">
    <location>
        <begin position="315"/>
        <end position="340"/>
    </location>
</feature>
<dbReference type="Proteomes" id="UP000075881">
    <property type="component" value="Unassembled WGS sequence"/>
</dbReference>
<proteinExistence type="predicted"/>